<organism evidence="1 2">
    <name type="scientific">Roseibium album</name>
    <dbReference type="NCBI Taxonomy" id="311410"/>
    <lineage>
        <taxon>Bacteria</taxon>
        <taxon>Pseudomonadati</taxon>
        <taxon>Pseudomonadota</taxon>
        <taxon>Alphaproteobacteria</taxon>
        <taxon>Hyphomicrobiales</taxon>
        <taxon>Stappiaceae</taxon>
        <taxon>Roseibium</taxon>
    </lineage>
</organism>
<dbReference type="EMBL" id="CXWC01000013">
    <property type="protein sequence ID" value="CTQ76842.1"/>
    <property type="molecule type" value="Genomic_DNA"/>
</dbReference>
<evidence type="ECO:0000313" key="1">
    <source>
        <dbReference type="EMBL" id="CTQ76842.1"/>
    </source>
</evidence>
<evidence type="ECO:0000313" key="2">
    <source>
        <dbReference type="Proteomes" id="UP000049983"/>
    </source>
</evidence>
<dbReference type="Proteomes" id="UP000049983">
    <property type="component" value="Unassembled WGS sequence"/>
</dbReference>
<dbReference type="STRING" id="311410.LA5095_03622"/>
<reference evidence="2" key="1">
    <citation type="submission" date="2015-07" db="EMBL/GenBank/DDBJ databases">
        <authorList>
            <person name="Rodrigo-Torres Lidia"/>
            <person name="Arahal R.David."/>
        </authorList>
    </citation>
    <scope>NUCLEOTIDE SEQUENCE [LARGE SCALE GENOMIC DNA]</scope>
    <source>
        <strain evidence="2">CECT 5096</strain>
    </source>
</reference>
<protein>
    <submittedName>
        <fullName evidence="1">Uncharacterized protein</fullName>
    </submittedName>
</protein>
<name>A0A0M7AQY2_9HYPH</name>
<keyword evidence="2" id="KW-1185">Reference proteome</keyword>
<dbReference type="RefSeq" id="WP_144436039.1">
    <property type="nucleotide sequence ID" value="NZ_CXWA01000004.1"/>
</dbReference>
<proteinExistence type="predicted"/>
<dbReference type="AlphaFoldDB" id="A0A0M7AQY2"/>
<sequence length="156" mass="18293">MADFEDITGWREELEAFRETEEGRTFFSDGRKNYSKLTFEQEVRYAEELFRHEEIHEALKKSAKFVKFLDDNPDFGQDDEGFWDLCPVEDNRKVEAFKRWYAMKRNIALGPSTFSAGDRLAIDVVNGDLASLRSPEAEKFVKEDFSWIVAFPQETQ</sequence>
<dbReference type="GeneID" id="97672181"/>
<accession>A0A0M7AQY2</accession>
<gene>
    <name evidence="1" type="ORF">LA5096_04904</name>
</gene>
<dbReference type="OrthoDB" id="7679048at2"/>